<name>A0A266NDC2_9PSED</name>
<dbReference type="GO" id="GO:0007165">
    <property type="term" value="P:signal transduction"/>
    <property type="evidence" value="ECO:0007669"/>
    <property type="project" value="InterPro"/>
</dbReference>
<reference evidence="3 4" key="1">
    <citation type="submission" date="2017-08" db="EMBL/GenBank/DDBJ databases">
        <title>Genomic and metabolic characterisation of spoilage-associated Pseudomonas species.</title>
        <authorList>
            <person name="Stanborough T."/>
            <person name="Fegan N."/>
            <person name="Powell S.M."/>
            <person name="Singh T."/>
            <person name="Tamplin M.L."/>
            <person name="Chandry P.S."/>
        </authorList>
    </citation>
    <scope>NUCLEOTIDE SEQUENCE [LARGE SCALE GENOMIC DNA]</scope>
    <source>
        <strain evidence="3 4">L1802</strain>
    </source>
</reference>
<dbReference type="Gene3D" id="3.40.50.10140">
    <property type="entry name" value="Toll/interleukin-1 receptor homology (TIR) domain"/>
    <property type="match status" value="1"/>
</dbReference>
<feature type="domain" description="TIR" evidence="2">
    <location>
        <begin position="10"/>
        <end position="131"/>
    </location>
</feature>
<comment type="caution">
    <text evidence="3">The sequence shown here is derived from an EMBL/GenBank/DDBJ whole genome shotgun (WGS) entry which is preliminary data.</text>
</comment>
<dbReference type="AlphaFoldDB" id="A0A266NDC2"/>
<evidence type="ECO:0000313" key="4">
    <source>
        <dbReference type="Proteomes" id="UP000215788"/>
    </source>
</evidence>
<sequence>MTTAENGGSIFISYAWGAGFKKKEWVRQGIVASLNWKHDVFWDRDTIALGELVERTIGKALAKRPLLVLCLCDQDYLEAAQRIGSGLHEELRLLAKIADEPGVRIVPLILESGCAERLPAPLIGRLYLNLQPLHSLNLDIGMTILGVADELSQAQLQSDINDRLAVFHLRQRALGYLRQRPMTIWGSGRNHEVTVKPDDAAPYLLKPPQWMWESSSWNYLLEDDEPTFCPTKGRWHWEYVQISTEMRPLGTAVVSAFFPQLTGKREQGLLNTGGTLLASRFFRMVDIREPFTFDADDLVNHLIRDHEGLDVMKQLLNAAEATSDNPTDSNTIARQSTNDAVDHQAYK</sequence>
<dbReference type="EMBL" id="NQKI01000011">
    <property type="protein sequence ID" value="OZY59775.1"/>
    <property type="molecule type" value="Genomic_DNA"/>
</dbReference>
<dbReference type="Pfam" id="PF13676">
    <property type="entry name" value="TIR_2"/>
    <property type="match status" value="1"/>
</dbReference>
<evidence type="ECO:0000259" key="2">
    <source>
        <dbReference type="Pfam" id="PF13676"/>
    </source>
</evidence>
<accession>A0A266NDC2</accession>
<proteinExistence type="predicted"/>
<dbReference type="OrthoDB" id="6999782at2"/>
<dbReference type="InterPro" id="IPR000157">
    <property type="entry name" value="TIR_dom"/>
</dbReference>
<protein>
    <recommendedName>
        <fullName evidence="2">TIR domain-containing protein</fullName>
    </recommendedName>
</protein>
<dbReference type="InterPro" id="IPR035897">
    <property type="entry name" value="Toll_tir_struct_dom_sf"/>
</dbReference>
<feature type="region of interest" description="Disordered" evidence="1">
    <location>
        <begin position="321"/>
        <end position="347"/>
    </location>
</feature>
<dbReference type="Proteomes" id="UP000215788">
    <property type="component" value="Unassembled WGS sequence"/>
</dbReference>
<dbReference type="RefSeq" id="WP_094993180.1">
    <property type="nucleotide sequence ID" value="NZ_NQKI01000011.1"/>
</dbReference>
<gene>
    <name evidence="3" type="ORF">CJF39_09515</name>
</gene>
<feature type="compositionally biased region" description="Polar residues" evidence="1">
    <location>
        <begin position="321"/>
        <end position="339"/>
    </location>
</feature>
<evidence type="ECO:0000313" key="3">
    <source>
        <dbReference type="EMBL" id="OZY59775.1"/>
    </source>
</evidence>
<organism evidence="3 4">
    <name type="scientific">Pseudomonas lundensis</name>
    <dbReference type="NCBI Taxonomy" id="86185"/>
    <lineage>
        <taxon>Bacteria</taxon>
        <taxon>Pseudomonadati</taxon>
        <taxon>Pseudomonadota</taxon>
        <taxon>Gammaproteobacteria</taxon>
        <taxon>Pseudomonadales</taxon>
        <taxon>Pseudomonadaceae</taxon>
        <taxon>Pseudomonas</taxon>
    </lineage>
</organism>
<evidence type="ECO:0000256" key="1">
    <source>
        <dbReference type="SAM" id="MobiDB-lite"/>
    </source>
</evidence>